<dbReference type="AlphaFoldDB" id="A0AAF3J4B9"/>
<reference evidence="2" key="1">
    <citation type="submission" date="2024-02" db="UniProtKB">
        <authorList>
            <consortium name="WormBaseParasite"/>
        </authorList>
    </citation>
    <scope>IDENTIFICATION</scope>
</reference>
<evidence type="ECO:0000313" key="2">
    <source>
        <dbReference type="WBParaSite" id="MBELARI_LOCUS15371.2"/>
    </source>
</evidence>
<proteinExistence type="predicted"/>
<sequence length="78" mass="8474">MFVLQNIQLDLPRALLEIQCRASSASPSLFLVVVVAAAENRGVEASQSLFLCGLTSTKVERSRSYVTCSSLVTGRRID</sequence>
<dbReference type="Proteomes" id="UP000887575">
    <property type="component" value="Unassembled WGS sequence"/>
</dbReference>
<organism evidence="1 2">
    <name type="scientific">Mesorhabditis belari</name>
    <dbReference type="NCBI Taxonomy" id="2138241"/>
    <lineage>
        <taxon>Eukaryota</taxon>
        <taxon>Metazoa</taxon>
        <taxon>Ecdysozoa</taxon>
        <taxon>Nematoda</taxon>
        <taxon>Chromadorea</taxon>
        <taxon>Rhabditida</taxon>
        <taxon>Rhabditina</taxon>
        <taxon>Rhabditomorpha</taxon>
        <taxon>Rhabditoidea</taxon>
        <taxon>Rhabditidae</taxon>
        <taxon>Mesorhabditinae</taxon>
        <taxon>Mesorhabditis</taxon>
    </lineage>
</organism>
<accession>A0AAF3J4B9</accession>
<name>A0AAF3J4B9_9BILA</name>
<keyword evidence="1" id="KW-1185">Reference proteome</keyword>
<dbReference type="WBParaSite" id="MBELARI_LOCUS15371.2">
    <property type="protein sequence ID" value="MBELARI_LOCUS15371.2"/>
    <property type="gene ID" value="MBELARI_LOCUS15371"/>
</dbReference>
<evidence type="ECO:0000313" key="1">
    <source>
        <dbReference type="Proteomes" id="UP000887575"/>
    </source>
</evidence>
<protein>
    <submittedName>
        <fullName evidence="2">Uncharacterized protein</fullName>
    </submittedName>
</protein>